<dbReference type="EMBL" id="RSCD01000007">
    <property type="protein sequence ID" value="RSH91642.1"/>
    <property type="molecule type" value="Genomic_DNA"/>
</dbReference>
<dbReference type="PANTHER" id="PTHR22642">
    <property type="entry name" value="IMIDAZOLONEPROPIONASE"/>
    <property type="match status" value="1"/>
</dbReference>
<evidence type="ECO:0000259" key="1">
    <source>
        <dbReference type="Pfam" id="PF07969"/>
    </source>
</evidence>
<gene>
    <name evidence="2" type="ORF">EHS25_009011</name>
</gene>
<dbReference type="GO" id="GO:0016810">
    <property type="term" value="F:hydrolase activity, acting on carbon-nitrogen (but not peptide) bonds"/>
    <property type="evidence" value="ECO:0007669"/>
    <property type="project" value="InterPro"/>
</dbReference>
<accession>A0A427YKL7</accession>
<dbReference type="PANTHER" id="PTHR22642:SF20">
    <property type="entry name" value="AMIDOHYDROLASE 3 DOMAIN-CONTAINING PROTEIN"/>
    <property type="match status" value="1"/>
</dbReference>
<dbReference type="InterPro" id="IPR013108">
    <property type="entry name" value="Amidohydro_3"/>
</dbReference>
<dbReference type="InterPro" id="IPR033932">
    <property type="entry name" value="YtcJ-like"/>
</dbReference>
<evidence type="ECO:0000313" key="3">
    <source>
        <dbReference type="Proteomes" id="UP000279259"/>
    </source>
</evidence>
<dbReference type="OrthoDB" id="3501663at2759"/>
<comment type="caution">
    <text evidence="2">The sequence shown here is derived from an EMBL/GenBank/DDBJ whole genome shotgun (WGS) entry which is preliminary data.</text>
</comment>
<dbReference type="Pfam" id="PF07969">
    <property type="entry name" value="Amidohydro_3"/>
    <property type="match status" value="1"/>
</dbReference>
<dbReference type="CDD" id="cd01300">
    <property type="entry name" value="YtcJ_like"/>
    <property type="match status" value="1"/>
</dbReference>
<dbReference type="InterPro" id="IPR011059">
    <property type="entry name" value="Metal-dep_hydrolase_composite"/>
</dbReference>
<dbReference type="Gene3D" id="3.20.20.140">
    <property type="entry name" value="Metal-dependent hydrolases"/>
    <property type="match status" value="1"/>
</dbReference>
<dbReference type="Proteomes" id="UP000279259">
    <property type="component" value="Unassembled WGS sequence"/>
</dbReference>
<reference evidence="2 3" key="1">
    <citation type="submission" date="2018-11" db="EMBL/GenBank/DDBJ databases">
        <title>Genome sequence of Saitozyma podzolica DSM 27192.</title>
        <authorList>
            <person name="Aliyu H."/>
            <person name="Gorte O."/>
            <person name="Ochsenreither K."/>
        </authorList>
    </citation>
    <scope>NUCLEOTIDE SEQUENCE [LARGE SCALE GENOMIC DNA]</scope>
    <source>
        <strain evidence="2 3">DSM 27192</strain>
    </source>
</reference>
<protein>
    <recommendedName>
        <fullName evidence="1">Amidohydrolase 3 domain-containing protein</fullName>
    </recommendedName>
</protein>
<dbReference type="Gene3D" id="3.10.310.70">
    <property type="match status" value="1"/>
</dbReference>
<dbReference type="Gene3D" id="2.30.40.10">
    <property type="entry name" value="Urease, subunit C, domain 1"/>
    <property type="match status" value="1"/>
</dbReference>
<dbReference type="SUPFAM" id="SSF51556">
    <property type="entry name" value="Metallo-dependent hydrolases"/>
    <property type="match status" value="1"/>
</dbReference>
<feature type="domain" description="Amidohydrolase 3" evidence="1">
    <location>
        <begin position="68"/>
        <end position="564"/>
    </location>
</feature>
<proteinExistence type="predicted"/>
<dbReference type="SUPFAM" id="SSF51338">
    <property type="entry name" value="Composite domain of metallo-dependent hydrolases"/>
    <property type="match status" value="1"/>
</dbReference>
<dbReference type="AlphaFoldDB" id="A0A427YKL7"/>
<keyword evidence="3" id="KW-1185">Reference proteome</keyword>
<sequence>MSLYSEQGSAAANMTRPTTTLLTNGRIFSSAPGDERLHQAIVVQGGKVVFVGEEKQARTHVAEDAPTQTVDLNGSVVLPGLIDAHTHLIMFGASLAKVDCLGKTVEEIQQALLEARRASPDAKMILARSFLFDALGQKPHKSLLDAVIPDIPVFIDSADLHSCWANSAGLKAVGVNESTENPKGGEFVKDEQGLTGLCLETAVTEYIWAFIAKHTTLEERLAHLDRVFEEYLATGVTGVVDMAMTAEDLEALEVYYRRHQKLPIRVACQWLVRPEGTDDSRAEQVREAAAHRQRLSSCAPWLGISGIKIISDGVVDSCTAYLTRPYADGTLPGPIWPADELTKVVVLADSLDLQVAVHAIGDAASEQALDAFESAVNANGPRPARRHRIEHLEVVTKESIARLTHLGVIASLQPVHADPVYVPNWRLMLGEDERCDRAFPWTEYVDAGSHVAFGSDAPTAPHHCFPNLYTATTRRSAINPKLPPSTDPRLIQLERFSLKLSTAIRFYTAGSAYSTRGEKTYGTLEPGKRADFCVLSIDPFAQGLETLREAQQAVTQTWIGGERVWTRPHGE</sequence>
<organism evidence="2 3">
    <name type="scientific">Saitozyma podzolica</name>
    <dbReference type="NCBI Taxonomy" id="1890683"/>
    <lineage>
        <taxon>Eukaryota</taxon>
        <taxon>Fungi</taxon>
        <taxon>Dikarya</taxon>
        <taxon>Basidiomycota</taxon>
        <taxon>Agaricomycotina</taxon>
        <taxon>Tremellomycetes</taxon>
        <taxon>Tremellales</taxon>
        <taxon>Trimorphomycetaceae</taxon>
        <taxon>Saitozyma</taxon>
    </lineage>
</organism>
<dbReference type="InterPro" id="IPR032466">
    <property type="entry name" value="Metal_Hydrolase"/>
</dbReference>
<name>A0A427YKL7_9TREE</name>
<dbReference type="STRING" id="1890683.A0A427YKL7"/>
<evidence type="ECO:0000313" key="2">
    <source>
        <dbReference type="EMBL" id="RSH91642.1"/>
    </source>
</evidence>